<reference evidence="5" key="1">
    <citation type="journal article" date="2020" name="BMC Genomics">
        <title>Correction to: Identification and distribution of gene clusters required for synthesis of sphingolipid metabolism inhibitors in diverse species of the filamentous fungus Fusarium.</title>
        <authorList>
            <person name="Kim H.S."/>
            <person name="Lohmar J.M."/>
            <person name="Busman M."/>
            <person name="Brown D.W."/>
            <person name="Naumann T.A."/>
            <person name="Divon H.H."/>
            <person name="Lysoe E."/>
            <person name="Uhlig S."/>
            <person name="Proctor R.H."/>
        </authorList>
    </citation>
    <scope>NUCLEOTIDE SEQUENCE</scope>
    <source>
        <strain evidence="5">NRRL 20472</strain>
    </source>
</reference>
<gene>
    <name evidence="5" type="ORF">FSARC_4015</name>
</gene>
<comment type="caution">
    <text evidence="5">The sequence shown here is derived from an EMBL/GenBank/DDBJ whole genome shotgun (WGS) entry which is preliminary data.</text>
</comment>
<dbReference type="GO" id="GO:0050661">
    <property type="term" value="F:NADP binding"/>
    <property type="evidence" value="ECO:0007669"/>
    <property type="project" value="InterPro"/>
</dbReference>
<comment type="similarity">
    <text evidence="1">Belongs to the FAD-binding monooxygenase family.</text>
</comment>
<dbReference type="OrthoDB" id="74360at2759"/>
<evidence type="ECO:0000313" key="6">
    <source>
        <dbReference type="Proteomes" id="UP000622797"/>
    </source>
</evidence>
<organism evidence="5 6">
    <name type="scientific">Fusarium sarcochroum</name>
    <dbReference type="NCBI Taxonomy" id="1208366"/>
    <lineage>
        <taxon>Eukaryota</taxon>
        <taxon>Fungi</taxon>
        <taxon>Dikarya</taxon>
        <taxon>Ascomycota</taxon>
        <taxon>Pezizomycotina</taxon>
        <taxon>Sordariomycetes</taxon>
        <taxon>Hypocreomycetidae</taxon>
        <taxon>Hypocreales</taxon>
        <taxon>Nectriaceae</taxon>
        <taxon>Fusarium</taxon>
        <taxon>Fusarium lateritium species complex</taxon>
    </lineage>
</organism>
<dbReference type="GO" id="GO:0050660">
    <property type="term" value="F:flavin adenine dinucleotide binding"/>
    <property type="evidence" value="ECO:0007669"/>
    <property type="project" value="InterPro"/>
</dbReference>
<dbReference type="PANTHER" id="PTHR42877">
    <property type="entry name" value="L-ORNITHINE N(5)-MONOOXYGENASE-RELATED"/>
    <property type="match status" value="1"/>
</dbReference>
<keyword evidence="2" id="KW-0285">Flavoprotein</keyword>
<keyword evidence="6" id="KW-1185">Reference proteome</keyword>
<evidence type="ECO:0000256" key="2">
    <source>
        <dbReference type="ARBA" id="ARBA00022630"/>
    </source>
</evidence>
<reference evidence="5" key="2">
    <citation type="submission" date="2020-05" db="EMBL/GenBank/DDBJ databases">
        <authorList>
            <person name="Kim H.-S."/>
            <person name="Proctor R.H."/>
            <person name="Brown D.W."/>
        </authorList>
    </citation>
    <scope>NUCLEOTIDE SEQUENCE</scope>
    <source>
        <strain evidence="5">NRRL 20472</strain>
    </source>
</reference>
<keyword evidence="3" id="KW-0274">FAD</keyword>
<dbReference type="PANTHER" id="PTHR42877:SF12">
    <property type="entry name" value="MONOOXYGENASE"/>
    <property type="match status" value="1"/>
</dbReference>
<dbReference type="GO" id="GO:0004499">
    <property type="term" value="F:N,N-dimethylaniline monooxygenase activity"/>
    <property type="evidence" value="ECO:0007669"/>
    <property type="project" value="InterPro"/>
</dbReference>
<keyword evidence="4" id="KW-0560">Oxidoreductase</keyword>
<evidence type="ECO:0000256" key="3">
    <source>
        <dbReference type="ARBA" id="ARBA00022827"/>
    </source>
</evidence>
<accession>A0A8H4U2F5</accession>
<dbReference type="EMBL" id="JABEXW010000192">
    <property type="protein sequence ID" value="KAF4968640.1"/>
    <property type="molecule type" value="Genomic_DNA"/>
</dbReference>
<dbReference type="SUPFAM" id="SSF51905">
    <property type="entry name" value="FAD/NAD(P)-binding domain"/>
    <property type="match status" value="1"/>
</dbReference>
<protein>
    <recommendedName>
        <fullName evidence="7">Monooxygenase</fullName>
    </recommendedName>
</protein>
<dbReference type="Pfam" id="PF00743">
    <property type="entry name" value="FMO-like"/>
    <property type="match status" value="1"/>
</dbReference>
<dbReference type="Pfam" id="PF13450">
    <property type="entry name" value="NAD_binding_8"/>
    <property type="match status" value="1"/>
</dbReference>
<dbReference type="Gene3D" id="3.50.50.60">
    <property type="entry name" value="FAD/NAD(P)-binding domain"/>
    <property type="match status" value="3"/>
</dbReference>
<evidence type="ECO:0008006" key="7">
    <source>
        <dbReference type="Google" id="ProtNLM"/>
    </source>
</evidence>
<dbReference type="InterPro" id="IPR036188">
    <property type="entry name" value="FAD/NAD-bd_sf"/>
</dbReference>
<dbReference type="AlphaFoldDB" id="A0A8H4U2F5"/>
<evidence type="ECO:0000256" key="1">
    <source>
        <dbReference type="ARBA" id="ARBA00010139"/>
    </source>
</evidence>
<dbReference type="InterPro" id="IPR051209">
    <property type="entry name" value="FAD-bind_Monooxygenase_sf"/>
</dbReference>
<evidence type="ECO:0000313" key="5">
    <source>
        <dbReference type="EMBL" id="KAF4968640.1"/>
    </source>
</evidence>
<proteinExistence type="inferred from homology"/>
<evidence type="ECO:0000256" key="4">
    <source>
        <dbReference type="ARBA" id="ARBA00023002"/>
    </source>
</evidence>
<dbReference type="Proteomes" id="UP000622797">
    <property type="component" value="Unassembled WGS sequence"/>
</dbReference>
<name>A0A8H4U2F5_9HYPO</name>
<sequence>MAASRLAKLAEQLATANTTPPPANIEATYKVTDKPLGSTRHVRVIGIGAGMSGINMIRTLRLHLTDYEHIIYEKNPSIGGTWYENRYPGCKCDVPSHNYQFSWRQNPRWSSFFSSAPEIEAYLCRVCEEEGMYPLIKTQHEVVRADWEENEDKCHFLLDGSGILNNWKWPAIKGLHDFQGDLIHSANWPMSFDCTDRTVALIGNGSSGVQILPELQKACKQVVHFVRDPTWIVPSRLQLLAQGSGGGIIQEIELNDDESFPEAQLDRFESDPAFYRKFVKSVEEVVNGNFPLTLKDTEFAASMQERAREYMTLALEGDKRLCDAIIPDFPLGCRRLTPGTGYLEALKRPNVRVVLDPIAKVVSQGFETSTGELIEVDAIICATGFDVSFSPRFPILGRKGNMQDLWTQQVPKAYMSCAIPNFPNYFTFLGPNAPIGHGSVFTITEHVAKYLTRIIRKCQVENIKAICPTQDAVDDLFIHTQAFMPRTAWSGNCVSWFKNGTVDGPVTALHPGSRIHFFHMLEGFRGEDWEYTYLSTGNRFKYLGNGFSTKEEGDEDAAWYLDHPDEL</sequence>
<dbReference type="InterPro" id="IPR020946">
    <property type="entry name" value="Flavin_mOase-like"/>
</dbReference>